<feature type="region of interest" description="Disordered" evidence="3">
    <location>
        <begin position="135"/>
        <end position="205"/>
    </location>
</feature>
<evidence type="ECO:0000256" key="3">
    <source>
        <dbReference type="SAM" id="MobiDB-lite"/>
    </source>
</evidence>
<evidence type="ECO:0008006" key="7">
    <source>
        <dbReference type="Google" id="ProtNLM"/>
    </source>
</evidence>
<dbReference type="EMBL" id="KN825110">
    <property type="protein sequence ID" value="KIK94404.1"/>
    <property type="molecule type" value="Genomic_DNA"/>
</dbReference>
<dbReference type="Proteomes" id="UP000054538">
    <property type="component" value="Unassembled WGS sequence"/>
</dbReference>
<gene>
    <name evidence="5" type="ORF">PAXRUDRAFT_68541</name>
</gene>
<feature type="non-terminal residue" evidence="5">
    <location>
        <position position="1"/>
    </location>
</feature>
<evidence type="ECO:0000256" key="4">
    <source>
        <dbReference type="SAM" id="SignalP"/>
    </source>
</evidence>
<dbReference type="GO" id="GO:0006364">
    <property type="term" value="P:rRNA processing"/>
    <property type="evidence" value="ECO:0007669"/>
    <property type="project" value="UniProtKB-KW"/>
</dbReference>
<dbReference type="InterPro" id="IPR019398">
    <property type="entry name" value="Pre-rRNA_process_TSR2"/>
</dbReference>
<dbReference type="Pfam" id="PF10273">
    <property type="entry name" value="WGG"/>
    <property type="match status" value="1"/>
</dbReference>
<feature type="signal peptide" evidence="4">
    <location>
        <begin position="1"/>
        <end position="33"/>
    </location>
</feature>
<dbReference type="HOGENOM" id="CLU_074896_0_2_1"/>
<proteinExistence type="inferred from homology"/>
<evidence type="ECO:0000256" key="2">
    <source>
        <dbReference type="ARBA" id="ARBA00022552"/>
    </source>
</evidence>
<evidence type="ECO:0000256" key="1">
    <source>
        <dbReference type="ARBA" id="ARBA00006524"/>
    </source>
</evidence>
<evidence type="ECO:0000313" key="6">
    <source>
        <dbReference type="Proteomes" id="UP000054538"/>
    </source>
</evidence>
<reference evidence="6" key="2">
    <citation type="submission" date="2015-01" db="EMBL/GenBank/DDBJ databases">
        <title>Evolutionary Origins and Diversification of the Mycorrhizal Mutualists.</title>
        <authorList>
            <consortium name="DOE Joint Genome Institute"/>
            <consortium name="Mycorrhizal Genomics Consortium"/>
            <person name="Kohler A."/>
            <person name="Kuo A."/>
            <person name="Nagy L.G."/>
            <person name="Floudas D."/>
            <person name="Copeland A."/>
            <person name="Barry K.W."/>
            <person name="Cichocki N."/>
            <person name="Veneault-Fourrey C."/>
            <person name="LaButti K."/>
            <person name="Lindquist E.A."/>
            <person name="Lipzen A."/>
            <person name="Lundell T."/>
            <person name="Morin E."/>
            <person name="Murat C."/>
            <person name="Riley R."/>
            <person name="Ohm R."/>
            <person name="Sun H."/>
            <person name="Tunlid A."/>
            <person name="Henrissat B."/>
            <person name="Grigoriev I.V."/>
            <person name="Hibbett D.S."/>
            <person name="Martin F."/>
        </authorList>
    </citation>
    <scope>NUCLEOTIDE SEQUENCE [LARGE SCALE GENOMIC DNA]</scope>
    <source>
        <strain evidence="6">Ve08.2h10</strain>
    </source>
</reference>
<feature type="region of interest" description="Disordered" evidence="3">
    <location>
        <begin position="59"/>
        <end position="80"/>
    </location>
</feature>
<protein>
    <recommendedName>
        <fullName evidence="7">Pre-rRNA-processing protein TSR2</fullName>
    </recommendedName>
</protein>
<organism evidence="5 6">
    <name type="scientific">Paxillus rubicundulus Ve08.2h10</name>
    <dbReference type="NCBI Taxonomy" id="930991"/>
    <lineage>
        <taxon>Eukaryota</taxon>
        <taxon>Fungi</taxon>
        <taxon>Dikarya</taxon>
        <taxon>Basidiomycota</taxon>
        <taxon>Agaricomycotina</taxon>
        <taxon>Agaricomycetes</taxon>
        <taxon>Agaricomycetidae</taxon>
        <taxon>Boletales</taxon>
        <taxon>Paxilineae</taxon>
        <taxon>Paxillaceae</taxon>
        <taxon>Paxillus</taxon>
    </lineage>
</organism>
<dbReference type="OrthoDB" id="263560at2759"/>
<feature type="chain" id="PRO_5002221035" description="Pre-rRNA-processing protein TSR2" evidence="4">
    <location>
        <begin position="34"/>
        <end position="205"/>
    </location>
</feature>
<keyword evidence="6" id="KW-1185">Reference proteome</keyword>
<reference evidence="5 6" key="1">
    <citation type="submission" date="2014-04" db="EMBL/GenBank/DDBJ databases">
        <authorList>
            <consortium name="DOE Joint Genome Institute"/>
            <person name="Kuo A."/>
            <person name="Kohler A."/>
            <person name="Jargeat P."/>
            <person name="Nagy L.G."/>
            <person name="Floudas D."/>
            <person name="Copeland A."/>
            <person name="Barry K.W."/>
            <person name="Cichocki N."/>
            <person name="Veneault-Fourrey C."/>
            <person name="LaButti K."/>
            <person name="Lindquist E.A."/>
            <person name="Lipzen A."/>
            <person name="Lundell T."/>
            <person name="Morin E."/>
            <person name="Murat C."/>
            <person name="Sun H."/>
            <person name="Tunlid A."/>
            <person name="Henrissat B."/>
            <person name="Grigoriev I.V."/>
            <person name="Hibbett D.S."/>
            <person name="Martin F."/>
            <person name="Nordberg H.P."/>
            <person name="Cantor M.N."/>
            <person name="Hua S.X."/>
        </authorList>
    </citation>
    <scope>NUCLEOTIDE SEQUENCE [LARGE SCALE GENOMIC DNA]</scope>
    <source>
        <strain evidence="5 6">Ve08.2h10</strain>
    </source>
</reference>
<dbReference type="STRING" id="930991.A0A0D0E1X1"/>
<keyword evidence="4" id="KW-0732">Signal</keyword>
<dbReference type="InParanoid" id="A0A0D0E1X1"/>
<name>A0A0D0E1X1_9AGAM</name>
<dbReference type="AlphaFoldDB" id="A0A0D0E1X1"/>
<comment type="similarity">
    <text evidence="1">Belongs to the TSR2 family.</text>
</comment>
<evidence type="ECO:0000313" key="5">
    <source>
        <dbReference type="EMBL" id="KIK94404.1"/>
    </source>
</evidence>
<sequence>AQPHPHTILFARGTIARLALWPALRLAVHQSWGGPQSQEKQRWLAGVIIDQFEESIVYSTSASTSHPTPTHAPTPQPPGEEDIEELLLQIMSDEFEVVLEDDSGAAVSKDIVRLFHSVCTGDDTHVKELEAQAERIKGKTPQYEIGAGSGSDWEDEDGEDDESESEGGEGEGDIPQLLDRSGGGGREELEVDEDGFTMVKKKGRR</sequence>
<feature type="compositionally biased region" description="Low complexity" evidence="3">
    <location>
        <begin position="59"/>
        <end position="69"/>
    </location>
</feature>
<dbReference type="PANTHER" id="PTHR21250">
    <property type="entry name" value="PRE-RRNA-PROCESSING PROTEIN TSR2 HOMOLOG"/>
    <property type="match status" value="1"/>
</dbReference>
<feature type="non-terminal residue" evidence="5">
    <location>
        <position position="205"/>
    </location>
</feature>
<accession>A0A0D0E1X1</accession>
<feature type="compositionally biased region" description="Acidic residues" evidence="3">
    <location>
        <begin position="152"/>
        <end position="172"/>
    </location>
</feature>
<keyword evidence="2" id="KW-0698">rRNA processing</keyword>
<dbReference type="FunCoup" id="A0A0D0E1X1">
    <property type="interactions" value="340"/>
</dbReference>